<comment type="catalytic activity">
    <reaction evidence="14">
        <text>a 1,2-diacyl-sn-glycero-3-phosphoethanolamine + S-adenosyl-L-methionine = a 1,2-diacyl-sn-glycero-3-phospho-N-methylethanolamine + S-adenosyl-L-homocysteine + H(+)</text>
        <dbReference type="Rhea" id="RHEA:11164"/>
        <dbReference type="ChEBI" id="CHEBI:15378"/>
        <dbReference type="ChEBI" id="CHEBI:57856"/>
        <dbReference type="ChEBI" id="CHEBI:59789"/>
        <dbReference type="ChEBI" id="CHEBI:64573"/>
        <dbReference type="ChEBI" id="CHEBI:64612"/>
        <dbReference type="EC" id="2.1.1.17"/>
    </reaction>
</comment>
<feature type="topological domain" description="Cytoplasmic" evidence="14">
    <location>
        <begin position="49"/>
        <end position="75"/>
    </location>
</feature>
<keyword evidence="7 14" id="KW-0812">Transmembrane</keyword>
<evidence type="ECO:0000256" key="13">
    <source>
        <dbReference type="ARBA" id="ARBA00023264"/>
    </source>
</evidence>
<dbReference type="InterPro" id="IPR007318">
    <property type="entry name" value="Phopholipid_MeTrfase"/>
</dbReference>
<dbReference type="EC" id="2.1.1.17" evidence="14"/>
<comment type="pathway">
    <text evidence="2">Lipid metabolism.</text>
</comment>
<evidence type="ECO:0000256" key="2">
    <source>
        <dbReference type="ARBA" id="ARBA00005189"/>
    </source>
</evidence>
<keyword evidence="9 14" id="KW-1133">Transmembrane helix</keyword>
<comment type="function">
    <text evidence="14">Catalyzes the three sequential steps of the methylation pathway for the biosynthesis of phosphatidylcholine, a critical and essential component for membrane structure. Uses S-adenosylmethionine (S-adenosyl-L-methionine, SAM or AdoMet) as the methyl group donor for the methylation of phosphatidylethanolamine (1,2-diacyl-sn-glycero-3-phosphoethanolamine, PE) to phosphatidylmonomethylethanolamine (1,2-diacyl-sn-glycero-3-phospho-N-methylethanolamine, PMME), PMME to phosphatidyldimethylethanolamine (1,2-diacyl-sn-glycero-3-phospho-N,N-dimethylethanolamine, PDME), and PDME to phosphatidylcholine (1,2-diacyl-sn-glycero-3-phosphocholine, PC), producing S-adenosyl-L-homocysteine in each step.</text>
</comment>
<evidence type="ECO:0000256" key="8">
    <source>
        <dbReference type="ARBA" id="ARBA00022824"/>
    </source>
</evidence>
<evidence type="ECO:0000313" key="16">
    <source>
        <dbReference type="EMBL" id="KAF6026364.1"/>
    </source>
</evidence>
<keyword evidence="6 14" id="KW-0949">S-adenosyl-L-methionine</keyword>
<keyword evidence="4 14" id="KW-0489">Methyltransferase</keyword>
<feature type="topological domain" description="Lumenal" evidence="14">
    <location>
        <begin position="16"/>
        <end position="27"/>
    </location>
</feature>
<feature type="transmembrane region" description="Helical" evidence="15">
    <location>
        <begin position="70"/>
        <end position="91"/>
    </location>
</feature>
<dbReference type="PANTHER" id="PTHR15458">
    <property type="entry name" value="PHOSPHATIDYLETHANOLAMINE N-METHYLTRANSFERASE"/>
    <property type="match status" value="1"/>
</dbReference>
<keyword evidence="17" id="KW-1185">Reference proteome</keyword>
<dbReference type="AlphaFoldDB" id="A0A7J7JL77"/>
<keyword evidence="12 14" id="KW-0594">Phospholipid biosynthesis</keyword>
<reference evidence="16" key="1">
    <citation type="submission" date="2020-06" db="EMBL/GenBank/DDBJ databases">
        <title>Draft genome of Bugula neritina, a colonial animal packing powerful symbionts and potential medicines.</title>
        <authorList>
            <person name="Rayko M."/>
        </authorList>
    </citation>
    <scope>NUCLEOTIDE SEQUENCE [LARGE SCALE GENOMIC DNA]</scope>
    <source>
        <strain evidence="16">Kwan_BN1</strain>
    </source>
</reference>
<comment type="caution">
    <text evidence="14">Lacks conserved residue(s) required for the propagation of feature annotation.</text>
</comment>
<comment type="caution">
    <text evidence="16">The sequence shown here is derived from an EMBL/GenBank/DDBJ whole genome shotgun (WGS) entry which is preliminary data.</text>
</comment>
<feature type="transmembrane region" description="Helical" evidence="15">
    <location>
        <begin position="132"/>
        <end position="151"/>
    </location>
</feature>
<feature type="binding site" evidence="14">
    <location>
        <begin position="80"/>
        <end position="82"/>
    </location>
    <ligand>
        <name>S-adenosyl-L-methionine</name>
        <dbReference type="ChEBI" id="CHEBI:59789"/>
    </ligand>
</feature>
<evidence type="ECO:0000256" key="3">
    <source>
        <dbReference type="ARBA" id="ARBA00022516"/>
    </source>
</evidence>
<name>A0A7J7JL77_BUGNE</name>
<keyword evidence="5 14" id="KW-0808">Transferase</keyword>
<dbReference type="Proteomes" id="UP000593567">
    <property type="component" value="Unassembled WGS sequence"/>
</dbReference>
<dbReference type="Gene3D" id="1.20.120.1630">
    <property type="match status" value="1"/>
</dbReference>
<dbReference type="GO" id="GO:0004608">
    <property type="term" value="F:phosphatidylethanolamine N-methyltransferase activity"/>
    <property type="evidence" value="ECO:0007669"/>
    <property type="project" value="UniProtKB-UniRule"/>
</dbReference>
<dbReference type="HAMAP" id="MF_03216">
    <property type="entry name" value="PLMT"/>
    <property type="match status" value="1"/>
</dbReference>
<comment type="pathway">
    <text evidence="1 14">Phospholipid metabolism; phosphatidylcholine biosynthesis.</text>
</comment>
<protein>
    <recommendedName>
        <fullName evidence="14">Phosphatidylethanolamine N-methyltransferase</fullName>
        <shortName evidence="14">PEAMT</shortName>
        <shortName evidence="14">PEMT</shortName>
        <ecNumber evidence="14">2.1.1.17</ecNumber>
        <ecNumber evidence="14">2.1.1.71</ecNumber>
    </recommendedName>
    <alternativeName>
        <fullName evidence="14">Phospholipid methyltransferase</fullName>
        <shortName evidence="14">PLMT</shortName>
    </alternativeName>
</protein>
<comment type="similarity">
    <text evidence="14">Belongs to the class VI-like SAM-binding methyltransferase superfamily. PEMT/PEM2 methyltransferase family.</text>
</comment>
<evidence type="ECO:0000256" key="11">
    <source>
        <dbReference type="ARBA" id="ARBA00023136"/>
    </source>
</evidence>
<evidence type="ECO:0000256" key="7">
    <source>
        <dbReference type="ARBA" id="ARBA00022692"/>
    </source>
</evidence>
<dbReference type="Pfam" id="PF04191">
    <property type="entry name" value="PEMT"/>
    <property type="match status" value="1"/>
</dbReference>
<gene>
    <name evidence="16" type="ORF">EB796_015338</name>
</gene>
<evidence type="ECO:0000256" key="6">
    <source>
        <dbReference type="ARBA" id="ARBA00022691"/>
    </source>
</evidence>
<evidence type="ECO:0000256" key="5">
    <source>
        <dbReference type="ARBA" id="ARBA00022679"/>
    </source>
</evidence>
<dbReference type="UniPathway" id="UPA00753"/>
<evidence type="ECO:0000256" key="10">
    <source>
        <dbReference type="ARBA" id="ARBA00023098"/>
    </source>
</evidence>
<accession>A0A7J7JL77</accession>
<feature type="topological domain" description="Lumenal" evidence="14">
    <location>
        <begin position="1"/>
        <end position="2"/>
    </location>
</feature>
<keyword evidence="10 14" id="KW-0443">Lipid metabolism</keyword>
<keyword evidence="11 14" id="KW-0472">Membrane</keyword>
<dbReference type="GO" id="GO:0031966">
    <property type="term" value="C:mitochondrial membrane"/>
    <property type="evidence" value="ECO:0007669"/>
    <property type="project" value="UniProtKB-SubCell"/>
</dbReference>
<keyword evidence="14" id="KW-0496">Mitochondrion</keyword>
<dbReference type="EMBL" id="VXIV02002293">
    <property type="protein sequence ID" value="KAF6026364.1"/>
    <property type="molecule type" value="Genomic_DNA"/>
</dbReference>
<evidence type="ECO:0000256" key="15">
    <source>
        <dbReference type="SAM" id="Phobius"/>
    </source>
</evidence>
<feature type="topological domain" description="Cytoplasmic" evidence="14">
    <location>
        <begin position="161"/>
        <end position="181"/>
    </location>
</feature>
<feature type="binding site" evidence="14">
    <location>
        <begin position="162"/>
        <end position="163"/>
    </location>
    <ligand>
        <name>S-adenosyl-L-methionine</name>
        <dbReference type="ChEBI" id="CHEBI:59789"/>
    </ligand>
</feature>
<dbReference type="PANTHER" id="PTHR15458:SF5">
    <property type="entry name" value="PHOSPHATIDYLETHANOLAMINE N-METHYLTRANSFERASE"/>
    <property type="match status" value="1"/>
</dbReference>
<dbReference type="InterPro" id="IPR024960">
    <property type="entry name" value="PEMT/MFAP"/>
</dbReference>
<dbReference type="PROSITE" id="PS51599">
    <property type="entry name" value="SAM_PEMT_PEM2"/>
    <property type="match status" value="1"/>
</dbReference>
<organism evidence="16 17">
    <name type="scientific">Bugula neritina</name>
    <name type="common">Brown bryozoan</name>
    <name type="synonym">Sertularia neritina</name>
    <dbReference type="NCBI Taxonomy" id="10212"/>
    <lineage>
        <taxon>Eukaryota</taxon>
        <taxon>Metazoa</taxon>
        <taxon>Spiralia</taxon>
        <taxon>Lophotrochozoa</taxon>
        <taxon>Bryozoa</taxon>
        <taxon>Gymnolaemata</taxon>
        <taxon>Cheilostomatida</taxon>
        <taxon>Flustrina</taxon>
        <taxon>Buguloidea</taxon>
        <taxon>Bugulidae</taxon>
        <taxon>Bugula</taxon>
    </lineage>
</organism>
<dbReference type="GO" id="GO:0006656">
    <property type="term" value="P:phosphatidylcholine biosynthetic process"/>
    <property type="evidence" value="ECO:0007669"/>
    <property type="project" value="UniProtKB-UniRule"/>
</dbReference>
<evidence type="ECO:0000256" key="9">
    <source>
        <dbReference type="ARBA" id="ARBA00022989"/>
    </source>
</evidence>
<dbReference type="OrthoDB" id="8300106at2759"/>
<evidence type="ECO:0000313" key="17">
    <source>
        <dbReference type="Proteomes" id="UP000593567"/>
    </source>
</evidence>
<keyword evidence="13 14" id="KW-1208">Phospholipid metabolism</keyword>
<proteinExistence type="inferred from homology"/>
<dbReference type="GO" id="GO:0000773">
    <property type="term" value="F:phosphatidyl-N-methylethanolamine N-methyltransferase activity"/>
    <property type="evidence" value="ECO:0007669"/>
    <property type="project" value="UniProtKB-UniRule"/>
</dbReference>
<comment type="subcellular location">
    <subcellularLocation>
        <location evidence="14">Endoplasmic reticulum membrane</location>
        <topology evidence="14">Multi-pass membrane protein</topology>
    </subcellularLocation>
    <subcellularLocation>
        <location evidence="14">Mitochondrion membrane</location>
        <topology evidence="14">Multi-pass membrane protein</topology>
    </subcellularLocation>
</comment>
<evidence type="ECO:0000256" key="1">
    <source>
        <dbReference type="ARBA" id="ARBA00004969"/>
    </source>
</evidence>
<sequence length="181" mass="20284">MICFTVALKVVADICKIEYHTQVFSKAFGSPKLACFTLSLLQILSSNCRNYYIKETMVNQKHFETPYNDLLVIVEYCIVAVGGLLVVTAFFRLGWFGTWHGDHFGLLLDEKVTAFPYNVVEHPMHVGGTLNFLGLALGTRSLVGLLLTMWVKGVYYVTELVEGPFTEMIYAKAAGSKKKKN</sequence>
<evidence type="ECO:0000256" key="4">
    <source>
        <dbReference type="ARBA" id="ARBA00022603"/>
    </source>
</evidence>
<dbReference type="GO" id="GO:0032259">
    <property type="term" value="P:methylation"/>
    <property type="evidence" value="ECO:0007669"/>
    <property type="project" value="UniProtKB-KW"/>
</dbReference>
<comment type="catalytic activity">
    <reaction evidence="14">
        <text>a 1,2-diacyl-sn-glycero-3-phospho-N,N-dimethylethanolamine + S-adenosyl-L-methionine = a 1,2-diacyl-sn-glycero-3-phosphocholine + S-adenosyl-L-homocysteine + H(+)</text>
        <dbReference type="Rhea" id="RHEA:32739"/>
        <dbReference type="ChEBI" id="CHEBI:15378"/>
        <dbReference type="ChEBI" id="CHEBI:57643"/>
        <dbReference type="ChEBI" id="CHEBI:57856"/>
        <dbReference type="ChEBI" id="CHEBI:59789"/>
        <dbReference type="ChEBI" id="CHEBI:64572"/>
    </reaction>
</comment>
<keyword evidence="8 14" id="KW-0256">Endoplasmic reticulum</keyword>
<dbReference type="EC" id="2.1.1.71" evidence="14"/>
<keyword evidence="3 14" id="KW-0444">Lipid biosynthesis</keyword>
<comment type="catalytic activity">
    <reaction evidence="14">
        <text>a 1,2-diacyl-sn-glycero-3-phospho-N-methylethanolamine + S-adenosyl-L-methionine = a 1,2-diacyl-sn-glycero-3-phospho-N,N-dimethylethanolamine + S-adenosyl-L-homocysteine + H(+)</text>
        <dbReference type="Rhea" id="RHEA:32735"/>
        <dbReference type="ChEBI" id="CHEBI:15378"/>
        <dbReference type="ChEBI" id="CHEBI:57856"/>
        <dbReference type="ChEBI" id="CHEBI:59789"/>
        <dbReference type="ChEBI" id="CHEBI:64572"/>
        <dbReference type="ChEBI" id="CHEBI:64573"/>
        <dbReference type="EC" id="2.1.1.71"/>
    </reaction>
</comment>
<evidence type="ECO:0000256" key="14">
    <source>
        <dbReference type="HAMAP-Rule" id="MF_03216"/>
    </source>
</evidence>
<dbReference type="GO" id="GO:0005789">
    <property type="term" value="C:endoplasmic reticulum membrane"/>
    <property type="evidence" value="ECO:0007669"/>
    <property type="project" value="UniProtKB-SubCell"/>
</dbReference>
<evidence type="ECO:0000256" key="12">
    <source>
        <dbReference type="ARBA" id="ARBA00023209"/>
    </source>
</evidence>
<feature type="topological domain" description="Lumenal" evidence="14">
    <location>
        <begin position="97"/>
        <end position="139"/>
    </location>
</feature>